<reference evidence="3 4" key="1">
    <citation type="journal article" date="2021" name="Int. J. Syst. Evol. Microbiol.">
        <title>Reticulibacter mediterranei gen. nov., sp. nov., within the new family Reticulibacteraceae fam. nov., and Ktedonospora formicarum gen. nov., sp. nov., Ktedonobacter robiniae sp. nov., Dictyobacter formicarum sp. nov. and Dictyobacter arantiisoli sp. nov., belonging to the class Ktedonobacteria.</title>
        <authorList>
            <person name="Yabe S."/>
            <person name="Zheng Y."/>
            <person name="Wang C.M."/>
            <person name="Sakai Y."/>
            <person name="Abe K."/>
            <person name="Yokota A."/>
            <person name="Donadio S."/>
            <person name="Cavaletti L."/>
            <person name="Monciardini P."/>
        </authorList>
    </citation>
    <scope>NUCLEOTIDE SEQUENCE [LARGE SCALE GENOMIC DNA]</scope>
    <source>
        <strain evidence="3 4">SOSP1-30</strain>
    </source>
</reference>
<dbReference type="InterPro" id="IPR002372">
    <property type="entry name" value="PQQ_rpt_dom"/>
</dbReference>
<proteinExistence type="predicted"/>
<dbReference type="InterPro" id="IPR015943">
    <property type="entry name" value="WD40/YVTN_repeat-like_dom_sf"/>
</dbReference>
<evidence type="ECO:0000256" key="1">
    <source>
        <dbReference type="SAM" id="Phobius"/>
    </source>
</evidence>
<dbReference type="InterPro" id="IPR018391">
    <property type="entry name" value="PQQ_b-propeller_rpt"/>
</dbReference>
<comment type="caution">
    <text evidence="3">The sequence shown here is derived from an EMBL/GenBank/DDBJ whole genome shotgun (WGS) entry which is preliminary data.</text>
</comment>
<dbReference type="SUPFAM" id="SSF50998">
    <property type="entry name" value="Quinoprotein alcohol dehydrogenase-like"/>
    <property type="match status" value="1"/>
</dbReference>
<evidence type="ECO:0000259" key="2">
    <source>
        <dbReference type="Pfam" id="PF13360"/>
    </source>
</evidence>
<dbReference type="PANTHER" id="PTHR34512:SF30">
    <property type="entry name" value="OUTER MEMBRANE PROTEIN ASSEMBLY FACTOR BAMB"/>
    <property type="match status" value="1"/>
</dbReference>
<dbReference type="InterPro" id="IPR011047">
    <property type="entry name" value="Quinoprotein_ADH-like_sf"/>
</dbReference>
<dbReference type="Proteomes" id="UP000654345">
    <property type="component" value="Unassembled WGS sequence"/>
</dbReference>
<gene>
    <name evidence="3" type="ORF">KSB_22450</name>
</gene>
<evidence type="ECO:0000313" key="3">
    <source>
        <dbReference type="EMBL" id="GHO53770.1"/>
    </source>
</evidence>
<keyword evidence="1" id="KW-0472">Membrane</keyword>
<sequence length="438" mass="47658">MLKDDTPIKGVTGDLEVIDLDEQLAKRARKVGSRTALPPRPERHVSRPVRIISSLVAVLVVAVLAGGAFLLFSGHEGPESSVTGSNVPLNARAFYIWPGTSGQLKKADIYALSMQNGSVYWKATLKTQLTISKLVPYQGKLFAPGEDGNLYALSAKTGQVLWKYSVKSDPAPDEAPASPIADGNTVYFEAGSGFYALNISDGKLLWHVKTPCKPTIPGVVGTDCVNVLSTVDNGKVYGFFDGLYAFDASNGKQLWHDPQVQFRGENSIVVSGKYLYSAGERLDVLNVADGKKVNAPAFSSLNRSGSLLEADGVVYYSTGTQLTAIRDLDILWQHHYANGLTPLAASQNTLFVDTDHPLEQTGNALGIYFYALDASTGKIKWHWEQRSPNGRLPSLPYYITSMNGKLYLYLPENGFSNNSAGGLWVLHDGKRDFYPSQN</sequence>
<dbReference type="Gene3D" id="2.130.10.10">
    <property type="entry name" value="YVTN repeat-like/Quinoprotein amine dehydrogenase"/>
    <property type="match status" value="1"/>
</dbReference>
<accession>A0ABQ3UN10</accession>
<dbReference type="Pfam" id="PF13360">
    <property type="entry name" value="PQQ_2"/>
    <property type="match status" value="2"/>
</dbReference>
<feature type="domain" description="Pyrrolo-quinoline quinone repeat" evidence="2">
    <location>
        <begin position="241"/>
        <end position="381"/>
    </location>
</feature>
<keyword evidence="4" id="KW-1185">Reference proteome</keyword>
<organism evidence="3 4">
    <name type="scientific">Ktedonobacter robiniae</name>
    <dbReference type="NCBI Taxonomy" id="2778365"/>
    <lineage>
        <taxon>Bacteria</taxon>
        <taxon>Bacillati</taxon>
        <taxon>Chloroflexota</taxon>
        <taxon>Ktedonobacteria</taxon>
        <taxon>Ktedonobacterales</taxon>
        <taxon>Ktedonobacteraceae</taxon>
        <taxon>Ktedonobacter</taxon>
    </lineage>
</organism>
<name>A0ABQ3UN10_9CHLR</name>
<dbReference type="PANTHER" id="PTHR34512">
    <property type="entry name" value="CELL SURFACE PROTEIN"/>
    <property type="match status" value="1"/>
</dbReference>
<feature type="domain" description="Pyrrolo-quinoline quinone repeat" evidence="2">
    <location>
        <begin position="106"/>
        <end position="210"/>
    </location>
</feature>
<evidence type="ECO:0000313" key="4">
    <source>
        <dbReference type="Proteomes" id="UP000654345"/>
    </source>
</evidence>
<feature type="transmembrane region" description="Helical" evidence="1">
    <location>
        <begin position="49"/>
        <end position="72"/>
    </location>
</feature>
<protein>
    <recommendedName>
        <fullName evidence="2">Pyrrolo-quinoline quinone repeat domain-containing protein</fullName>
    </recommendedName>
</protein>
<dbReference type="SMART" id="SM00564">
    <property type="entry name" value="PQQ"/>
    <property type="match status" value="4"/>
</dbReference>
<keyword evidence="1" id="KW-0812">Transmembrane</keyword>
<keyword evidence="1" id="KW-1133">Transmembrane helix</keyword>
<dbReference type="EMBL" id="BNJG01000001">
    <property type="protein sequence ID" value="GHO53770.1"/>
    <property type="molecule type" value="Genomic_DNA"/>
</dbReference>